<accession>A0A8S4N2Z0</accession>
<keyword evidence="1" id="KW-0433">Leucine-rich repeat</keyword>
<dbReference type="EMBL" id="CAIIXF020000001">
    <property type="protein sequence ID" value="CAH1775109.1"/>
    <property type="molecule type" value="Genomic_DNA"/>
</dbReference>
<dbReference type="AlphaFoldDB" id="A0A8S4N2Z0"/>
<dbReference type="PROSITE" id="PS51450">
    <property type="entry name" value="LRR"/>
    <property type="match status" value="1"/>
</dbReference>
<dbReference type="Proteomes" id="UP000749559">
    <property type="component" value="Unassembled WGS sequence"/>
</dbReference>
<proteinExistence type="predicted"/>
<dbReference type="OrthoDB" id="2015831at2759"/>
<dbReference type="PANTHER" id="PTHR45712">
    <property type="entry name" value="AGAP008170-PA"/>
    <property type="match status" value="1"/>
</dbReference>
<evidence type="ECO:0000256" key="1">
    <source>
        <dbReference type="ARBA" id="ARBA00022614"/>
    </source>
</evidence>
<dbReference type="InterPro" id="IPR050333">
    <property type="entry name" value="SLRP"/>
</dbReference>
<dbReference type="Pfam" id="PF13855">
    <property type="entry name" value="LRR_8"/>
    <property type="match status" value="1"/>
</dbReference>
<dbReference type="PANTHER" id="PTHR45712:SF22">
    <property type="entry name" value="INSULIN-LIKE GROWTH FACTOR-BINDING PROTEIN COMPLEX ACID LABILE SUBUNIT"/>
    <property type="match status" value="1"/>
</dbReference>
<evidence type="ECO:0000313" key="3">
    <source>
        <dbReference type="EMBL" id="CAH1775109.1"/>
    </source>
</evidence>
<protein>
    <submittedName>
        <fullName evidence="3">Uncharacterized protein</fullName>
    </submittedName>
</protein>
<reference evidence="3" key="1">
    <citation type="submission" date="2022-03" db="EMBL/GenBank/DDBJ databases">
        <authorList>
            <person name="Martin C."/>
        </authorList>
    </citation>
    <scope>NUCLEOTIDE SEQUENCE</scope>
</reference>
<evidence type="ECO:0000313" key="4">
    <source>
        <dbReference type="Proteomes" id="UP000749559"/>
    </source>
</evidence>
<keyword evidence="4" id="KW-1185">Reference proteome</keyword>
<dbReference type="InterPro" id="IPR032675">
    <property type="entry name" value="LRR_dom_sf"/>
</dbReference>
<dbReference type="InterPro" id="IPR001611">
    <property type="entry name" value="Leu-rich_rpt"/>
</dbReference>
<evidence type="ECO:0000256" key="2">
    <source>
        <dbReference type="ARBA" id="ARBA00022737"/>
    </source>
</evidence>
<sequence length="195" mass="22084">MDHPGNIIYHVGTENPFICDCFMRWARNALNYSLCTVPVLSDGTAKRMKDVPARLYLCQIKMKCPENCECFADTVKEPYVWIHIKCSNKGLDYIPFEIPNTTNVLDVSHNNINQLDSATFHNTSCPILQIMDLSSCQITALIGNDVFNGFVQLKTLNLNNNRIVQLNGEPFKNLMMLNELKIANNSIKAIQDNVL</sequence>
<gene>
    <name evidence="3" type="ORF">OFUS_LOCUS2456</name>
</gene>
<organism evidence="3 4">
    <name type="scientific">Owenia fusiformis</name>
    <name type="common">Polychaete worm</name>
    <dbReference type="NCBI Taxonomy" id="6347"/>
    <lineage>
        <taxon>Eukaryota</taxon>
        <taxon>Metazoa</taxon>
        <taxon>Spiralia</taxon>
        <taxon>Lophotrochozoa</taxon>
        <taxon>Annelida</taxon>
        <taxon>Polychaeta</taxon>
        <taxon>Sedentaria</taxon>
        <taxon>Canalipalpata</taxon>
        <taxon>Sabellida</taxon>
        <taxon>Oweniida</taxon>
        <taxon>Oweniidae</taxon>
        <taxon>Owenia</taxon>
    </lineage>
</organism>
<dbReference type="SUPFAM" id="SSF52058">
    <property type="entry name" value="L domain-like"/>
    <property type="match status" value="1"/>
</dbReference>
<dbReference type="Gene3D" id="3.80.10.10">
    <property type="entry name" value="Ribonuclease Inhibitor"/>
    <property type="match status" value="1"/>
</dbReference>
<comment type="caution">
    <text evidence="3">The sequence shown here is derived from an EMBL/GenBank/DDBJ whole genome shotgun (WGS) entry which is preliminary data.</text>
</comment>
<name>A0A8S4N2Z0_OWEFU</name>
<keyword evidence="2" id="KW-0677">Repeat</keyword>